<dbReference type="PANTHER" id="PTHR43046">
    <property type="entry name" value="GDP-MANNOSE MANNOSYL HYDROLASE"/>
    <property type="match status" value="1"/>
</dbReference>
<dbReference type="InterPro" id="IPR015797">
    <property type="entry name" value="NUDIX_hydrolase-like_dom_sf"/>
</dbReference>
<dbReference type="EMBL" id="CP019791">
    <property type="protein sequence ID" value="AQT67150.1"/>
    <property type="molecule type" value="Genomic_DNA"/>
</dbReference>
<protein>
    <submittedName>
        <fullName evidence="4">Nucleoside triphosphatase YtkD</fullName>
    </submittedName>
</protein>
<dbReference type="RefSeq" id="WP_146659158.1">
    <property type="nucleotide sequence ID" value="NZ_CP019791.1"/>
</dbReference>
<dbReference type="PROSITE" id="PS51462">
    <property type="entry name" value="NUDIX"/>
    <property type="match status" value="1"/>
</dbReference>
<keyword evidence="2" id="KW-0378">Hydrolase</keyword>
<dbReference type="Gene3D" id="3.90.79.10">
    <property type="entry name" value="Nucleoside Triphosphate Pyrophosphohydrolase"/>
    <property type="match status" value="1"/>
</dbReference>
<evidence type="ECO:0000256" key="1">
    <source>
        <dbReference type="ARBA" id="ARBA00001946"/>
    </source>
</evidence>
<dbReference type="GO" id="GO:0016787">
    <property type="term" value="F:hydrolase activity"/>
    <property type="evidence" value="ECO:0007669"/>
    <property type="project" value="UniProtKB-KW"/>
</dbReference>
<name>A0A1U9NHS1_9BACT</name>
<dbReference type="KEGG" id="alus:STSP2_00291"/>
<organism evidence="4 5">
    <name type="scientific">Anaerohalosphaera lusitana</name>
    <dbReference type="NCBI Taxonomy" id="1936003"/>
    <lineage>
        <taxon>Bacteria</taxon>
        <taxon>Pseudomonadati</taxon>
        <taxon>Planctomycetota</taxon>
        <taxon>Phycisphaerae</taxon>
        <taxon>Sedimentisphaerales</taxon>
        <taxon>Anaerohalosphaeraceae</taxon>
        <taxon>Anaerohalosphaera</taxon>
    </lineage>
</organism>
<dbReference type="OrthoDB" id="9804442at2"/>
<feature type="domain" description="Nudix hydrolase" evidence="3">
    <location>
        <begin position="66"/>
        <end position="197"/>
    </location>
</feature>
<proteinExistence type="predicted"/>
<dbReference type="Gene3D" id="6.10.250.1120">
    <property type="match status" value="1"/>
</dbReference>
<dbReference type="InterPro" id="IPR059176">
    <property type="entry name" value="UDP-X_N"/>
</dbReference>
<evidence type="ECO:0000313" key="4">
    <source>
        <dbReference type="EMBL" id="AQT67150.1"/>
    </source>
</evidence>
<evidence type="ECO:0000256" key="2">
    <source>
        <dbReference type="ARBA" id="ARBA00022801"/>
    </source>
</evidence>
<evidence type="ECO:0000313" key="5">
    <source>
        <dbReference type="Proteomes" id="UP000189674"/>
    </source>
</evidence>
<dbReference type="Pfam" id="PF12535">
    <property type="entry name" value="Nudix_N"/>
    <property type="match status" value="1"/>
</dbReference>
<dbReference type="InterPro" id="IPR000086">
    <property type="entry name" value="NUDIX_hydrolase_dom"/>
</dbReference>
<dbReference type="PANTHER" id="PTHR43046:SF16">
    <property type="entry name" value="ADP-RIBOSE PYROPHOSPHATASE YJHB-RELATED"/>
    <property type="match status" value="1"/>
</dbReference>
<comment type="cofactor">
    <cofactor evidence="1">
        <name>Mg(2+)</name>
        <dbReference type="ChEBI" id="CHEBI:18420"/>
    </cofactor>
</comment>
<reference evidence="5" key="1">
    <citation type="submission" date="2017-02" db="EMBL/GenBank/DDBJ databases">
        <title>Comparative genomics and description of representatives of a novel lineage of planctomycetes thriving in anoxic sediments.</title>
        <authorList>
            <person name="Spring S."/>
            <person name="Bunk B."/>
            <person name="Sproer C."/>
        </authorList>
    </citation>
    <scope>NUCLEOTIDE SEQUENCE [LARGE SCALE GENOMIC DNA]</scope>
    <source>
        <strain evidence="5">ST-NAGAB-D1</strain>
    </source>
</reference>
<keyword evidence="5" id="KW-1185">Reference proteome</keyword>
<dbReference type="CDD" id="cd04672">
    <property type="entry name" value="NUDIX_CDP-Chase_like"/>
    <property type="match status" value="1"/>
</dbReference>
<sequence>MKFDWFHIAKRLKAISQAGKFFAKDEYELGRHEEIEEIAAKVLERHTDLDAEEIVRLLQKDMGYPTPKVDSRGVVFRDGKVLLVKEIEDGGWTLPGGWCDVGMTPSENVVREVWEESGFLVEAKRLLAVYDRDRQGHKPEYVFDIYKMFFLCEIVGGEARTSIETSDVRFFGRDEIPELSRGRTLEHQLEKFFDMYESGEWVTDFD</sequence>
<evidence type="ECO:0000259" key="3">
    <source>
        <dbReference type="PROSITE" id="PS51462"/>
    </source>
</evidence>
<dbReference type="AlphaFoldDB" id="A0A1U9NHS1"/>
<dbReference type="Pfam" id="PF00293">
    <property type="entry name" value="NUDIX"/>
    <property type="match status" value="1"/>
</dbReference>
<dbReference type="SUPFAM" id="SSF55811">
    <property type="entry name" value="Nudix"/>
    <property type="match status" value="1"/>
</dbReference>
<dbReference type="Proteomes" id="UP000189674">
    <property type="component" value="Chromosome"/>
</dbReference>
<accession>A0A1U9NHS1</accession>
<gene>
    <name evidence="4" type="ORF">STSP2_00291</name>
</gene>